<comment type="subcellular location">
    <subcellularLocation>
        <location evidence="9">Cytoplasm</location>
    </subcellularLocation>
</comment>
<keyword evidence="6 9" id="KW-0648">Protein biosynthesis</keyword>
<keyword evidence="4 9" id="KW-0547">Nucleotide-binding</keyword>
<evidence type="ECO:0000256" key="7">
    <source>
        <dbReference type="ARBA" id="ARBA00023146"/>
    </source>
</evidence>
<dbReference type="OrthoDB" id="9803211at2"/>
<dbReference type="AlphaFoldDB" id="A0A4Y5Z2X3"/>
<dbReference type="PROSITE" id="PS00178">
    <property type="entry name" value="AA_TRNA_LIGASE_I"/>
    <property type="match status" value="1"/>
</dbReference>
<evidence type="ECO:0000259" key="12">
    <source>
        <dbReference type="SMART" id="SM01016"/>
    </source>
</evidence>
<dbReference type="PANTHER" id="PTHR11956">
    <property type="entry name" value="ARGINYL-TRNA SYNTHETASE"/>
    <property type="match status" value="1"/>
</dbReference>
<dbReference type="Pfam" id="PF05746">
    <property type="entry name" value="DALR_1"/>
    <property type="match status" value="1"/>
</dbReference>
<feature type="domain" description="DALR anticodon binding" evidence="11">
    <location>
        <begin position="472"/>
        <end position="585"/>
    </location>
</feature>
<dbReference type="KEGG" id="lpy:FIV34_09285"/>
<dbReference type="Pfam" id="PF03485">
    <property type="entry name" value="Arg_tRNA_synt_N"/>
    <property type="match status" value="1"/>
</dbReference>
<proteinExistence type="inferred from homology"/>
<dbReference type="SMART" id="SM01016">
    <property type="entry name" value="Arg_tRNA_synt_N"/>
    <property type="match status" value="1"/>
</dbReference>
<evidence type="ECO:0000256" key="1">
    <source>
        <dbReference type="ARBA" id="ARBA00005594"/>
    </source>
</evidence>
<dbReference type="Proteomes" id="UP000316093">
    <property type="component" value="Chromosome"/>
</dbReference>
<keyword evidence="5 9" id="KW-0067">ATP-binding</keyword>
<reference evidence="13 14" key="1">
    <citation type="submission" date="2019-06" db="EMBL/GenBank/DDBJ databases">
        <title>A complete genome sequence for Luteibacter pinisoli MAH-14.</title>
        <authorList>
            <person name="Baltrus D.A."/>
        </authorList>
    </citation>
    <scope>NUCLEOTIDE SEQUENCE [LARGE SCALE GENOMIC DNA]</scope>
    <source>
        <strain evidence="13 14">MAH-14</strain>
    </source>
</reference>
<dbReference type="InterPro" id="IPR008909">
    <property type="entry name" value="DALR_anticod-bd"/>
</dbReference>
<comment type="subunit">
    <text evidence="9">Monomer.</text>
</comment>
<dbReference type="EC" id="6.1.1.19" evidence="9"/>
<keyword evidence="7 9" id="KW-0030">Aminoacyl-tRNA synthetase</keyword>
<protein>
    <recommendedName>
        <fullName evidence="9">Arginine--tRNA ligase</fullName>
        <ecNumber evidence="9">6.1.1.19</ecNumber>
    </recommendedName>
    <alternativeName>
        <fullName evidence="9">Arginyl-tRNA synthetase</fullName>
        <shortName evidence="9">ArgRS</shortName>
    </alternativeName>
</protein>
<dbReference type="NCBIfam" id="TIGR00456">
    <property type="entry name" value="argS"/>
    <property type="match status" value="1"/>
</dbReference>
<comment type="similarity">
    <text evidence="1 9 10">Belongs to the class-I aminoacyl-tRNA synthetase family.</text>
</comment>
<name>A0A4Y5Z2X3_9GAMM</name>
<dbReference type="InterPro" id="IPR035684">
    <property type="entry name" value="ArgRS_core"/>
</dbReference>
<evidence type="ECO:0000259" key="11">
    <source>
        <dbReference type="SMART" id="SM00836"/>
    </source>
</evidence>
<sequence length="585" mass="62569">MYIRAMPSLMSQVDQALALVFQTLSLPVELARAEPSARPELGDLQCNAALAAGRLVRKPPRAIGEEIAASLRGDPRFAAVEVAGPGFVNLRLSDAFLAEVAAATLADPRLGVSDEGQGSLVVLDFGGPNVAKPLHVGHLRSLVLGESLRRILGALGWRTHGDAHLGDWGLQMGMLSAAIRREAPGLAYFTGAGSYPAEAPVTLDELERLYPEAAAASRDDPARMAEARADTAALQAGDPGLMALWRNLRKLSVDAQARDFALLDVHFDALDGESDVRDAVAPLVADFRARGVARESEGALVVDVALPGDTHEVPPLLLAKSDGAALYATTDLATLQARAAMPGLAKVVYVVDQRQALHFEQVFRAARRGGIAAGVELVHAGFGTVNGKDGKPFKTRQGGVARLRDLLDEAVERARERVDGSDRVDASEREALARMIGSAAVKFADLSGDRLSGYVFDAERLVAFEGKTGPYLQYAVVRMRSVLEKAHDTPAGAPYAVQPAERELVLACLAFGDKVSEAAHLLQPGVLAGWAYDIAQRFSRFYDRCPILREPDDAVRSHRLGICQLTLAVLERALDLLGIDVPTRM</sequence>
<organism evidence="13 14">
    <name type="scientific">Luteibacter pinisoli</name>
    <dbReference type="NCBI Taxonomy" id="2589080"/>
    <lineage>
        <taxon>Bacteria</taxon>
        <taxon>Pseudomonadati</taxon>
        <taxon>Pseudomonadota</taxon>
        <taxon>Gammaproteobacteria</taxon>
        <taxon>Lysobacterales</taxon>
        <taxon>Rhodanobacteraceae</taxon>
        <taxon>Luteibacter</taxon>
    </lineage>
</organism>
<keyword evidence="3 9" id="KW-0436">Ligase</keyword>
<evidence type="ECO:0000256" key="5">
    <source>
        <dbReference type="ARBA" id="ARBA00022840"/>
    </source>
</evidence>
<dbReference type="SUPFAM" id="SSF52374">
    <property type="entry name" value="Nucleotidylyl transferase"/>
    <property type="match status" value="1"/>
</dbReference>
<dbReference type="PRINTS" id="PR01038">
    <property type="entry name" value="TRNASYNTHARG"/>
</dbReference>
<keyword evidence="14" id="KW-1185">Reference proteome</keyword>
<dbReference type="InterPro" id="IPR001412">
    <property type="entry name" value="aa-tRNA-synth_I_CS"/>
</dbReference>
<dbReference type="Pfam" id="PF00750">
    <property type="entry name" value="tRNA-synt_1d"/>
    <property type="match status" value="1"/>
</dbReference>
<keyword evidence="2 9" id="KW-0963">Cytoplasm</keyword>
<feature type="domain" description="Arginyl tRNA synthetase N-terminal" evidence="12">
    <location>
        <begin position="7"/>
        <end position="92"/>
    </location>
</feature>
<dbReference type="Gene3D" id="3.30.1360.70">
    <property type="entry name" value="Arginyl tRNA synthetase N-terminal domain"/>
    <property type="match status" value="1"/>
</dbReference>
<dbReference type="InterPro" id="IPR014729">
    <property type="entry name" value="Rossmann-like_a/b/a_fold"/>
</dbReference>
<evidence type="ECO:0000256" key="8">
    <source>
        <dbReference type="ARBA" id="ARBA00049339"/>
    </source>
</evidence>
<dbReference type="InterPro" id="IPR009080">
    <property type="entry name" value="tRNAsynth_Ia_anticodon-bd"/>
</dbReference>
<evidence type="ECO:0000256" key="9">
    <source>
        <dbReference type="HAMAP-Rule" id="MF_00123"/>
    </source>
</evidence>
<accession>A0A4Y5Z2X3</accession>
<evidence type="ECO:0000256" key="3">
    <source>
        <dbReference type="ARBA" id="ARBA00022598"/>
    </source>
</evidence>
<dbReference type="EMBL" id="CP041046">
    <property type="protein sequence ID" value="QDE39384.1"/>
    <property type="molecule type" value="Genomic_DNA"/>
</dbReference>
<evidence type="ECO:0000256" key="10">
    <source>
        <dbReference type="RuleBase" id="RU363038"/>
    </source>
</evidence>
<evidence type="ECO:0000256" key="6">
    <source>
        <dbReference type="ARBA" id="ARBA00022917"/>
    </source>
</evidence>
<evidence type="ECO:0000256" key="4">
    <source>
        <dbReference type="ARBA" id="ARBA00022741"/>
    </source>
</evidence>
<evidence type="ECO:0000313" key="13">
    <source>
        <dbReference type="EMBL" id="QDE39384.1"/>
    </source>
</evidence>
<feature type="short sequence motif" description="'HIGH' region" evidence="9">
    <location>
        <begin position="128"/>
        <end position="138"/>
    </location>
</feature>
<dbReference type="Gene3D" id="1.10.730.10">
    <property type="entry name" value="Isoleucyl-tRNA Synthetase, Domain 1"/>
    <property type="match status" value="1"/>
</dbReference>
<dbReference type="Gene3D" id="3.40.50.620">
    <property type="entry name" value="HUPs"/>
    <property type="match status" value="1"/>
</dbReference>
<dbReference type="InterPro" id="IPR036695">
    <property type="entry name" value="Arg-tRNA-synth_N_sf"/>
</dbReference>
<dbReference type="GO" id="GO:0006420">
    <property type="term" value="P:arginyl-tRNA aminoacylation"/>
    <property type="evidence" value="ECO:0007669"/>
    <property type="project" value="UniProtKB-UniRule"/>
</dbReference>
<dbReference type="GO" id="GO:0005737">
    <property type="term" value="C:cytoplasm"/>
    <property type="evidence" value="ECO:0007669"/>
    <property type="project" value="UniProtKB-SubCell"/>
</dbReference>
<dbReference type="SMART" id="SM00836">
    <property type="entry name" value="DALR_1"/>
    <property type="match status" value="1"/>
</dbReference>
<dbReference type="InterPro" id="IPR005148">
    <property type="entry name" value="Arg-tRNA-synth_N"/>
</dbReference>
<comment type="catalytic activity">
    <reaction evidence="8 9">
        <text>tRNA(Arg) + L-arginine + ATP = L-arginyl-tRNA(Arg) + AMP + diphosphate</text>
        <dbReference type="Rhea" id="RHEA:20301"/>
        <dbReference type="Rhea" id="RHEA-COMP:9658"/>
        <dbReference type="Rhea" id="RHEA-COMP:9673"/>
        <dbReference type="ChEBI" id="CHEBI:30616"/>
        <dbReference type="ChEBI" id="CHEBI:32682"/>
        <dbReference type="ChEBI" id="CHEBI:33019"/>
        <dbReference type="ChEBI" id="CHEBI:78442"/>
        <dbReference type="ChEBI" id="CHEBI:78513"/>
        <dbReference type="ChEBI" id="CHEBI:456215"/>
        <dbReference type="EC" id="6.1.1.19"/>
    </reaction>
</comment>
<dbReference type="GO" id="GO:0004814">
    <property type="term" value="F:arginine-tRNA ligase activity"/>
    <property type="evidence" value="ECO:0007669"/>
    <property type="project" value="UniProtKB-UniRule"/>
</dbReference>
<dbReference type="GO" id="GO:0005524">
    <property type="term" value="F:ATP binding"/>
    <property type="evidence" value="ECO:0007669"/>
    <property type="project" value="UniProtKB-UniRule"/>
</dbReference>
<gene>
    <name evidence="9 13" type="primary">argS</name>
    <name evidence="13" type="ORF">FIV34_09285</name>
</gene>
<dbReference type="PANTHER" id="PTHR11956:SF5">
    <property type="entry name" value="ARGININE--TRNA LIGASE, CYTOPLASMIC"/>
    <property type="match status" value="1"/>
</dbReference>
<evidence type="ECO:0000256" key="2">
    <source>
        <dbReference type="ARBA" id="ARBA00022490"/>
    </source>
</evidence>
<dbReference type="SUPFAM" id="SSF47323">
    <property type="entry name" value="Anticodon-binding domain of a subclass of class I aminoacyl-tRNA synthetases"/>
    <property type="match status" value="1"/>
</dbReference>
<evidence type="ECO:0000313" key="14">
    <source>
        <dbReference type="Proteomes" id="UP000316093"/>
    </source>
</evidence>
<dbReference type="HAMAP" id="MF_00123">
    <property type="entry name" value="Arg_tRNA_synth"/>
    <property type="match status" value="1"/>
</dbReference>
<dbReference type="SUPFAM" id="SSF55190">
    <property type="entry name" value="Arginyl-tRNA synthetase (ArgRS), N-terminal 'additional' domain"/>
    <property type="match status" value="1"/>
</dbReference>
<dbReference type="InterPro" id="IPR001278">
    <property type="entry name" value="Arg-tRNA-ligase"/>
</dbReference>